<proteinExistence type="predicted"/>
<feature type="transmembrane region" description="Helical" evidence="1">
    <location>
        <begin position="124"/>
        <end position="149"/>
    </location>
</feature>
<dbReference type="RefSeq" id="WP_230840729.1">
    <property type="nucleotide sequence ID" value="NZ_CP063845.1"/>
</dbReference>
<keyword evidence="1" id="KW-0472">Membrane</keyword>
<gene>
    <name evidence="2" type="ORF">ISF26_18105</name>
</gene>
<evidence type="ECO:0000313" key="2">
    <source>
        <dbReference type="EMBL" id="UFP93677.1"/>
    </source>
</evidence>
<evidence type="ECO:0000313" key="3">
    <source>
        <dbReference type="Proteomes" id="UP001054846"/>
    </source>
</evidence>
<keyword evidence="1" id="KW-1133">Transmembrane helix</keyword>
<sequence>MLLQLRVLKNDEFAEEEIFRFQGNIIRVSWDSDGRLVAGRTRRPLLVFYQHENGCRVRCVPAEAIKLNGLSLDREQRLAPGDQLERADGLTAVVSNVSLPDENQPGVFLFVNSLGGQGWPWTRYLAVAAFAGLGIAAILAGTLGIAWSLPDARLQLSRAMGGAAPVSSPTADGDVRGVALGLKETLWQVSESRAVSPDELLAELASARRIAQQLSRLHSDDKLAITVAAAVNSFYQLSAGIVASDPEFYQAAVESARRCLGVANATPSEELVVFYRSLAQISLREAQRRLQTASR</sequence>
<keyword evidence="3" id="KW-1185">Reference proteome</keyword>
<dbReference type="Proteomes" id="UP001054846">
    <property type="component" value="Chromosome"/>
</dbReference>
<protein>
    <recommendedName>
        <fullName evidence="4">FHA domain-containing protein</fullName>
    </recommendedName>
</protein>
<evidence type="ECO:0008006" key="4">
    <source>
        <dbReference type="Google" id="ProtNLM"/>
    </source>
</evidence>
<reference evidence="2 3" key="1">
    <citation type="journal article" date="2021" name="Genome Biol. Evol.">
        <title>Complete Genome Sequencing of a Novel Gloeobacter Species from a Waterfall Cave in Mexico.</title>
        <authorList>
            <person name="Saw J.H."/>
            <person name="Cardona T."/>
            <person name="Montejano G."/>
        </authorList>
    </citation>
    <scope>NUCLEOTIDE SEQUENCE [LARGE SCALE GENOMIC DNA]</scope>
    <source>
        <strain evidence="2">MG652769</strain>
    </source>
</reference>
<name>A0ABY3PJ46_9CYAN</name>
<evidence type="ECO:0000256" key="1">
    <source>
        <dbReference type="SAM" id="Phobius"/>
    </source>
</evidence>
<keyword evidence="1" id="KW-0812">Transmembrane</keyword>
<accession>A0ABY3PJ46</accession>
<dbReference type="EMBL" id="CP063845">
    <property type="protein sequence ID" value="UFP93677.1"/>
    <property type="molecule type" value="Genomic_DNA"/>
</dbReference>
<organism evidence="2 3">
    <name type="scientific">Gloeobacter morelensis MG652769</name>
    <dbReference type="NCBI Taxonomy" id="2781736"/>
    <lineage>
        <taxon>Bacteria</taxon>
        <taxon>Bacillati</taxon>
        <taxon>Cyanobacteriota</taxon>
        <taxon>Cyanophyceae</taxon>
        <taxon>Gloeobacterales</taxon>
        <taxon>Gloeobacteraceae</taxon>
        <taxon>Gloeobacter</taxon>
        <taxon>Gloeobacter morelensis</taxon>
    </lineage>
</organism>